<dbReference type="Gene3D" id="3.30.420.40">
    <property type="match status" value="2"/>
</dbReference>
<gene>
    <name evidence="6 7 10" type="primary">xylB</name>
    <name evidence="10" type="ORF">BGL_1c30870</name>
</gene>
<dbReference type="GO" id="GO:0004856">
    <property type="term" value="F:D-xylulokinase activity"/>
    <property type="evidence" value="ECO:0007669"/>
    <property type="project" value="UniProtKB-UniRule"/>
</dbReference>
<dbReference type="EMBL" id="CP002580">
    <property type="protein sequence ID" value="AJK47563.1"/>
    <property type="molecule type" value="Genomic_DNA"/>
</dbReference>
<evidence type="ECO:0000256" key="5">
    <source>
        <dbReference type="ARBA" id="ARBA00022840"/>
    </source>
</evidence>
<dbReference type="AlphaFoldDB" id="A0A0B6RVY2"/>
<feature type="site" description="Important for activity" evidence="6">
    <location>
        <position position="6"/>
    </location>
</feature>
<keyword evidence="4 6" id="KW-0418">Kinase</keyword>
<feature type="active site" description="Proton acceptor" evidence="6">
    <location>
        <position position="236"/>
    </location>
</feature>
<dbReference type="KEGG" id="bgp:BGL_1c30870"/>
<reference evidence="11" key="1">
    <citation type="submission" date="2011-03" db="EMBL/GenBank/DDBJ databases">
        <authorList>
            <person name="Voget S."/>
            <person name="Streit W.R."/>
            <person name="Jaeger K.E."/>
            <person name="Daniel R."/>
        </authorList>
    </citation>
    <scope>NUCLEOTIDE SEQUENCE [LARGE SCALE GENOMIC DNA]</scope>
    <source>
        <strain evidence="11">PG1</strain>
    </source>
</reference>
<dbReference type="PANTHER" id="PTHR43095">
    <property type="entry name" value="SUGAR KINASE"/>
    <property type="match status" value="1"/>
</dbReference>
<evidence type="ECO:0000256" key="3">
    <source>
        <dbReference type="ARBA" id="ARBA00022741"/>
    </source>
</evidence>
<dbReference type="NCBIfam" id="TIGR01312">
    <property type="entry name" value="XylB"/>
    <property type="match status" value="1"/>
</dbReference>
<dbReference type="InterPro" id="IPR050406">
    <property type="entry name" value="FGGY_Carb_Kinase"/>
</dbReference>
<evidence type="ECO:0000259" key="9">
    <source>
        <dbReference type="Pfam" id="PF02782"/>
    </source>
</evidence>
<dbReference type="GO" id="GO:0042732">
    <property type="term" value="P:D-xylose metabolic process"/>
    <property type="evidence" value="ECO:0007669"/>
    <property type="project" value="UniProtKB-KW"/>
</dbReference>
<keyword evidence="2 6" id="KW-0808">Transferase</keyword>
<dbReference type="InterPro" id="IPR000577">
    <property type="entry name" value="Carb_kinase_FGGY"/>
</dbReference>
<evidence type="ECO:0000256" key="7">
    <source>
        <dbReference type="RuleBase" id="RU364073"/>
    </source>
</evidence>
<dbReference type="GO" id="GO:0005998">
    <property type="term" value="P:xylulose catabolic process"/>
    <property type="evidence" value="ECO:0007669"/>
    <property type="project" value="UniProtKB-UniRule"/>
</dbReference>
<dbReference type="InterPro" id="IPR006000">
    <property type="entry name" value="Xylulokinase"/>
</dbReference>
<accession>A0A0B6RVY2</accession>
<reference evidence="10 11" key="2">
    <citation type="journal article" date="2016" name="Appl. Microbiol. Biotechnol.">
        <title>Mutations improving production and secretion of extracellular lipase by Burkholderia glumae PG1.</title>
        <authorList>
            <person name="Knapp A."/>
            <person name="Voget S."/>
            <person name="Gao R."/>
            <person name="Zaburannyi N."/>
            <person name="Krysciak D."/>
            <person name="Breuer M."/>
            <person name="Hauer B."/>
            <person name="Streit W.R."/>
            <person name="Muller R."/>
            <person name="Daniel R."/>
            <person name="Jaeger K.E."/>
        </authorList>
    </citation>
    <scope>NUCLEOTIDE SEQUENCE [LARGE SCALE GENOMIC DNA]</scope>
    <source>
        <strain evidence="10 11">PG1</strain>
    </source>
</reference>
<dbReference type="InterPro" id="IPR018485">
    <property type="entry name" value="FGGY_C"/>
</dbReference>
<dbReference type="InterPro" id="IPR018484">
    <property type="entry name" value="FGGY_N"/>
</dbReference>
<dbReference type="CDD" id="cd07808">
    <property type="entry name" value="ASKHA_NBD_FGGY_EcXK-like"/>
    <property type="match status" value="1"/>
</dbReference>
<dbReference type="PIRSF" id="PIRSF000538">
    <property type="entry name" value="GlpK"/>
    <property type="match status" value="1"/>
</dbReference>
<feature type="domain" description="Carbohydrate kinase FGGY N-terminal" evidence="8">
    <location>
        <begin position="1"/>
        <end position="243"/>
    </location>
</feature>
<comment type="catalytic activity">
    <reaction evidence="6 7">
        <text>D-xylulose + ATP = D-xylulose 5-phosphate + ADP + H(+)</text>
        <dbReference type="Rhea" id="RHEA:10964"/>
        <dbReference type="ChEBI" id="CHEBI:15378"/>
        <dbReference type="ChEBI" id="CHEBI:17140"/>
        <dbReference type="ChEBI" id="CHEBI:30616"/>
        <dbReference type="ChEBI" id="CHEBI:57737"/>
        <dbReference type="ChEBI" id="CHEBI:456216"/>
        <dbReference type="EC" id="2.7.1.17"/>
    </reaction>
</comment>
<comment type="similarity">
    <text evidence="1 6 7">Belongs to the FGGY kinase family.</text>
</comment>
<sequence length="493" mass="52626">MYLGIDLGTSEVKVLLLSPDGAVVGTAGTPFTVSRPHPRWAEQRPEDWWQGTREALAALRERHPAEYAQVRGIGLSGQMHGAVLLDRDDRVLRPAILWNDMRSDEECTALTQRAPDLHRLAGNLAMPGFTAPKLIWVAAHEPDTFARIACVLLPKDYLRLRLTGNRVSDPSDAAGTLWLDVARRDWSGSLLEAGGMTREQMPRIVEGNAPSGTLRAEVARELGLREGIVVAGGGGDNATSALGIGATQPGDGFVSLGTSGVLSIVGDRFMPYPESALHAFCHAIPDRWQQMSVVLSAASCLRWVCKLTGTDEPTLIGEVEALDPAALADAPLFLPYLSGERTPHNDPYAQGVFYGMTHGTDRARLGYAVLEGVTLALADGHDALVAAGSAAGSLALIGGGARSAYWAQLVADALDVRTHQLGGGATGAALGAARLGWLADGGDPSQVLTKPPLSAEYVPDAGRHAWLRERLDTYRALYRHVRPLFEPSRARLA</sequence>
<dbReference type="Pfam" id="PF02782">
    <property type="entry name" value="FGGY_C"/>
    <property type="match status" value="1"/>
</dbReference>
<organism evidence="10 11">
    <name type="scientific">Burkholderia plantarii</name>
    <dbReference type="NCBI Taxonomy" id="41899"/>
    <lineage>
        <taxon>Bacteria</taxon>
        <taxon>Pseudomonadati</taxon>
        <taxon>Pseudomonadota</taxon>
        <taxon>Betaproteobacteria</taxon>
        <taxon>Burkholderiales</taxon>
        <taxon>Burkholderiaceae</taxon>
        <taxon>Burkholderia</taxon>
    </lineage>
</organism>
<evidence type="ECO:0000313" key="11">
    <source>
        <dbReference type="Proteomes" id="UP000031838"/>
    </source>
</evidence>
<keyword evidence="6 7" id="KW-0859">Xylose metabolism</keyword>
<keyword evidence="3 6" id="KW-0547">Nucleotide-binding</keyword>
<evidence type="ECO:0000256" key="4">
    <source>
        <dbReference type="ARBA" id="ARBA00022777"/>
    </source>
</evidence>
<dbReference type="EC" id="2.7.1.17" evidence="6 7"/>
<evidence type="ECO:0000313" key="10">
    <source>
        <dbReference type="EMBL" id="AJK47563.1"/>
    </source>
</evidence>
<dbReference type="InterPro" id="IPR043129">
    <property type="entry name" value="ATPase_NBD"/>
</dbReference>
<dbReference type="HOGENOM" id="CLU_009281_3_0_4"/>
<feature type="domain" description="Carbohydrate kinase FGGY C-terminal" evidence="9">
    <location>
        <begin position="253"/>
        <end position="437"/>
    </location>
</feature>
<name>A0A0B6RVY2_BURPL</name>
<dbReference type="RefSeq" id="WP_042625861.1">
    <property type="nucleotide sequence ID" value="NZ_CP002580.1"/>
</dbReference>
<protein>
    <recommendedName>
        <fullName evidence="6 7">Xylulose kinase</fullName>
        <shortName evidence="6 7">Xylulokinase</shortName>
        <ecNumber evidence="6 7">2.7.1.17</ecNumber>
    </recommendedName>
</protein>
<dbReference type="Pfam" id="PF00370">
    <property type="entry name" value="FGGY_N"/>
    <property type="match status" value="1"/>
</dbReference>
<feature type="binding site" evidence="6">
    <location>
        <begin position="79"/>
        <end position="80"/>
    </location>
    <ligand>
        <name>substrate</name>
    </ligand>
</feature>
<keyword evidence="6 7" id="KW-0119">Carbohydrate metabolism</keyword>
<keyword evidence="11" id="KW-1185">Reference proteome</keyword>
<evidence type="ECO:0000256" key="6">
    <source>
        <dbReference type="HAMAP-Rule" id="MF_02220"/>
    </source>
</evidence>
<dbReference type="PANTHER" id="PTHR43095:SF6">
    <property type="entry name" value="XYLULOSE KINASE"/>
    <property type="match status" value="1"/>
</dbReference>
<keyword evidence="5 6" id="KW-0067">ATP-binding</keyword>
<evidence type="ECO:0000259" key="8">
    <source>
        <dbReference type="Pfam" id="PF00370"/>
    </source>
</evidence>
<dbReference type="Proteomes" id="UP000031838">
    <property type="component" value="Chromosome 1"/>
</dbReference>
<proteinExistence type="inferred from homology"/>
<comment type="function">
    <text evidence="6">Catalyzes the phosphorylation of D-xylulose to D-xylulose 5-phosphate.</text>
</comment>
<evidence type="ECO:0000256" key="1">
    <source>
        <dbReference type="ARBA" id="ARBA00009156"/>
    </source>
</evidence>
<dbReference type="GO" id="GO:0005524">
    <property type="term" value="F:ATP binding"/>
    <property type="evidence" value="ECO:0007669"/>
    <property type="project" value="UniProtKB-UniRule"/>
</dbReference>
<dbReference type="HAMAP" id="MF_02220">
    <property type="entry name" value="XylB"/>
    <property type="match status" value="1"/>
</dbReference>
<evidence type="ECO:0000256" key="2">
    <source>
        <dbReference type="ARBA" id="ARBA00022679"/>
    </source>
</evidence>
<dbReference type="SUPFAM" id="SSF53067">
    <property type="entry name" value="Actin-like ATPase domain"/>
    <property type="match status" value="2"/>
</dbReference>